<dbReference type="Bgee" id="ENSCPOG00000034863">
    <property type="expression patterns" value="Expressed in adrenal gland and 13 other cell types or tissues"/>
</dbReference>
<dbReference type="Ensembl" id="ENSCPOT00000038104.1">
    <property type="protein sequence ID" value="ENSCPOP00000026898.1"/>
    <property type="gene ID" value="ENSCPOG00000034863.1"/>
</dbReference>
<dbReference type="PANTHER" id="PTHR31919">
    <property type="entry name" value="ZINC FINGERS AND HOMEOBOXES PROTEIN 1, ISOFORM 2"/>
    <property type="match status" value="1"/>
</dbReference>
<feature type="compositionally biased region" description="Basic and acidic residues" evidence="1">
    <location>
        <begin position="232"/>
        <end position="242"/>
    </location>
</feature>
<proteinExistence type="predicted"/>
<dbReference type="GeneTree" id="ENSGT00390000011435"/>
<dbReference type="Gene3D" id="1.25.40.10">
    <property type="entry name" value="Tetratricopeptide repeat domain"/>
    <property type="match status" value="1"/>
</dbReference>
<reference evidence="2" key="2">
    <citation type="submission" date="2025-08" db="UniProtKB">
        <authorList>
            <consortium name="Ensembl"/>
        </authorList>
    </citation>
    <scope>IDENTIFICATION</scope>
    <source>
        <strain evidence="2">2N</strain>
    </source>
</reference>
<name>A0A286XN36_CAVPO</name>
<dbReference type="SUPFAM" id="SSF48452">
    <property type="entry name" value="TPR-like"/>
    <property type="match status" value="1"/>
</dbReference>
<organism evidence="2 3">
    <name type="scientific">Cavia porcellus</name>
    <name type="common">Guinea pig</name>
    <dbReference type="NCBI Taxonomy" id="10141"/>
    <lineage>
        <taxon>Eukaryota</taxon>
        <taxon>Metazoa</taxon>
        <taxon>Chordata</taxon>
        <taxon>Craniata</taxon>
        <taxon>Vertebrata</taxon>
        <taxon>Euteleostomi</taxon>
        <taxon>Mammalia</taxon>
        <taxon>Eutheria</taxon>
        <taxon>Euarchontoglires</taxon>
        <taxon>Glires</taxon>
        <taxon>Rodentia</taxon>
        <taxon>Hystricomorpha</taxon>
        <taxon>Caviidae</taxon>
        <taxon>Cavia</taxon>
    </lineage>
</organism>
<dbReference type="AlphaFoldDB" id="A0A286XN36"/>
<dbReference type="OMA" id="EWIADNN"/>
<evidence type="ECO:0000313" key="2">
    <source>
        <dbReference type="Ensembl" id="ENSCPOP00000026898.1"/>
    </source>
</evidence>
<evidence type="ECO:0000313" key="3">
    <source>
        <dbReference type="Proteomes" id="UP000005447"/>
    </source>
</evidence>
<protein>
    <submittedName>
        <fullName evidence="2">Chromosome 8 open reading frame 76</fullName>
    </submittedName>
</protein>
<dbReference type="KEGG" id="cpoc:100712910"/>
<feature type="region of interest" description="Disordered" evidence="1">
    <location>
        <begin position="232"/>
        <end position="258"/>
    </location>
</feature>
<dbReference type="InterPro" id="IPR041404">
    <property type="entry name" value="DUF5588"/>
</dbReference>
<dbReference type="PANTHER" id="PTHR31919:SF1">
    <property type="entry name" value="ZINC FINGERS AND HOMEOBOXES PROTEIN 1, ISOFORM 2"/>
    <property type="match status" value="1"/>
</dbReference>
<dbReference type="VEuPathDB" id="HostDB:ENSCPOG00000034863"/>
<reference evidence="3" key="1">
    <citation type="journal article" date="2011" name="Nature">
        <title>A high-resolution map of human evolutionary constraint using 29 mammals.</title>
        <authorList>
            <person name="Lindblad-Toh K."/>
            <person name="Garber M."/>
            <person name="Zuk O."/>
            <person name="Lin M.F."/>
            <person name="Parker B.J."/>
            <person name="Washietl S."/>
            <person name="Kheradpour P."/>
            <person name="Ernst J."/>
            <person name="Jordan G."/>
            <person name="Mauceli E."/>
            <person name="Ward L.D."/>
            <person name="Lowe C.B."/>
            <person name="Holloway A.K."/>
            <person name="Clamp M."/>
            <person name="Gnerre S."/>
            <person name="Alfoldi J."/>
            <person name="Beal K."/>
            <person name="Chang J."/>
            <person name="Clawson H."/>
            <person name="Cuff J."/>
            <person name="Di Palma F."/>
            <person name="Fitzgerald S."/>
            <person name="Flicek P."/>
            <person name="Guttman M."/>
            <person name="Hubisz M.J."/>
            <person name="Jaffe D.B."/>
            <person name="Jungreis I."/>
            <person name="Kent W.J."/>
            <person name="Kostka D."/>
            <person name="Lara M."/>
            <person name="Martins A.L."/>
            <person name="Massingham T."/>
            <person name="Moltke I."/>
            <person name="Raney B.J."/>
            <person name="Rasmussen M.D."/>
            <person name="Robinson J."/>
            <person name="Stark A."/>
            <person name="Vilella A.J."/>
            <person name="Wen J."/>
            <person name="Xie X."/>
            <person name="Zody M.C."/>
            <person name="Baldwin J."/>
            <person name="Bloom T."/>
            <person name="Chin C.W."/>
            <person name="Heiman D."/>
            <person name="Nicol R."/>
            <person name="Nusbaum C."/>
            <person name="Young S."/>
            <person name="Wilkinson J."/>
            <person name="Worley K.C."/>
            <person name="Kovar C.L."/>
            <person name="Muzny D.M."/>
            <person name="Gibbs R.A."/>
            <person name="Cree A."/>
            <person name="Dihn H.H."/>
            <person name="Fowler G."/>
            <person name="Jhangiani S."/>
            <person name="Joshi V."/>
            <person name="Lee S."/>
            <person name="Lewis L.R."/>
            <person name="Nazareth L.V."/>
            <person name="Okwuonu G."/>
            <person name="Santibanez J."/>
            <person name="Warren W.C."/>
            <person name="Mardis E.R."/>
            <person name="Weinstock G.M."/>
            <person name="Wilson R.K."/>
            <person name="Delehaunty K."/>
            <person name="Dooling D."/>
            <person name="Fronik C."/>
            <person name="Fulton L."/>
            <person name="Fulton B."/>
            <person name="Graves T."/>
            <person name="Minx P."/>
            <person name="Sodergren E."/>
            <person name="Birney E."/>
            <person name="Margulies E.H."/>
            <person name="Herrero J."/>
            <person name="Green E.D."/>
            <person name="Haussler D."/>
            <person name="Siepel A."/>
            <person name="Goldman N."/>
            <person name="Pollard K.S."/>
            <person name="Pedersen J.S."/>
            <person name="Lander E.S."/>
            <person name="Kellis M."/>
        </authorList>
    </citation>
    <scope>NUCLEOTIDE SEQUENCE [LARGE SCALE GENOMIC DNA]</scope>
    <source>
        <strain evidence="3">2N</strain>
    </source>
</reference>
<keyword evidence="3" id="KW-1185">Reference proteome</keyword>
<dbReference type="Pfam" id="PF17826">
    <property type="entry name" value="DUF5588"/>
    <property type="match status" value="1"/>
</dbReference>
<reference evidence="2" key="3">
    <citation type="submission" date="2025-09" db="UniProtKB">
        <authorList>
            <consortium name="Ensembl"/>
        </authorList>
    </citation>
    <scope>IDENTIFICATION</scope>
    <source>
        <strain evidence="2">2N</strain>
    </source>
</reference>
<accession>A0A286XN36</accession>
<dbReference type="OrthoDB" id="6334002at2759"/>
<dbReference type="EMBL" id="AAKN02041907">
    <property type="status" value="NOT_ANNOTATED_CDS"/>
    <property type="molecule type" value="Genomic_DNA"/>
</dbReference>
<sequence length="374" mass="42274">MEPDCWLIGGEFEDSVFEEGHERRPGPPAPCGAKHCEPQWFDEETESSDDVEVLTVKKFRGDLAYRRQEYQKALQEYSSISDNLSPTNFAMRRDVQESQARCLAHLGRHLEALEIASNLENKATNIDHLTAVLYLQFGICSSWPNLEKMICCLQKMIALHPFDPWTWGKLAEAYLSLGPAPSPSSASLQGHNSFTSSDKTIQSAFPHSQRDCLLCFPETLPESSVFSMEARRGNSQKHENTLERIPNSGAEKSGSTLPETQMKACASLMRARLLLQLTQSQQMSFALEKNLRTQQEIEDKMKEFHFQEATLLRIAEVMGEDIIPEKMKDEVFAEARSGSVPLPGQVSASLEGFEDRWFRKISKDHFHSEIQTVA</sequence>
<dbReference type="eggNOG" id="ENOG502QW95">
    <property type="taxonomic scope" value="Eukaryota"/>
</dbReference>
<evidence type="ECO:0000256" key="1">
    <source>
        <dbReference type="SAM" id="MobiDB-lite"/>
    </source>
</evidence>
<gene>
    <name evidence="2" type="primary">C8orf76</name>
</gene>
<dbReference type="Proteomes" id="UP000005447">
    <property type="component" value="Unassembled WGS sequence"/>
</dbReference>
<dbReference type="InterPro" id="IPR011990">
    <property type="entry name" value="TPR-like_helical_dom_sf"/>
</dbReference>